<protein>
    <submittedName>
        <fullName evidence="1">Uncharacterized protein</fullName>
    </submittedName>
</protein>
<dbReference type="RefSeq" id="WP_131310796.1">
    <property type="nucleotide sequence ID" value="NZ_SJFN01000028.1"/>
</dbReference>
<dbReference type="OrthoDB" id="9964637at2"/>
<dbReference type="AlphaFoldDB" id="A0A4Q9VJ86"/>
<sequence length="89" mass="9594">MTAERIAHSEQLLSKARLTVTEMTDLIASMVSDLPTVRGVAVDGPGGEICVDLHTGKRIELAAIPVARAMNESMNSRLQALDDLFKRCG</sequence>
<reference evidence="1 2" key="1">
    <citation type="submission" date="2019-02" db="EMBL/GenBank/DDBJ databases">
        <title>Siculibacillus lacustris gen. nov., sp. nov., a new rosette-forming bacterium isolated from a freshwater crater lake (Lake St. Ana, Romania).</title>
        <authorList>
            <person name="Felfoldi T."/>
            <person name="Marton Z."/>
            <person name="Szabo A."/>
            <person name="Mentes A."/>
            <person name="Boka K."/>
            <person name="Marialigeti K."/>
            <person name="Mathe I."/>
            <person name="Koncz M."/>
            <person name="Schumann P."/>
            <person name="Toth E."/>
        </authorList>
    </citation>
    <scope>NUCLEOTIDE SEQUENCE [LARGE SCALE GENOMIC DNA]</scope>
    <source>
        <strain evidence="1 2">SA-279</strain>
    </source>
</reference>
<gene>
    <name evidence="1" type="ORF">EYW49_16855</name>
</gene>
<accession>A0A4Q9VJ86</accession>
<dbReference type="EMBL" id="SJFN01000028">
    <property type="protein sequence ID" value="TBW35117.1"/>
    <property type="molecule type" value="Genomic_DNA"/>
</dbReference>
<proteinExistence type="predicted"/>
<keyword evidence="2" id="KW-1185">Reference proteome</keyword>
<evidence type="ECO:0000313" key="1">
    <source>
        <dbReference type="EMBL" id="TBW35117.1"/>
    </source>
</evidence>
<name>A0A4Q9VJ86_9HYPH</name>
<evidence type="ECO:0000313" key="2">
    <source>
        <dbReference type="Proteomes" id="UP000292781"/>
    </source>
</evidence>
<dbReference type="Proteomes" id="UP000292781">
    <property type="component" value="Unassembled WGS sequence"/>
</dbReference>
<organism evidence="1 2">
    <name type="scientific">Siculibacillus lacustris</name>
    <dbReference type="NCBI Taxonomy" id="1549641"/>
    <lineage>
        <taxon>Bacteria</taxon>
        <taxon>Pseudomonadati</taxon>
        <taxon>Pseudomonadota</taxon>
        <taxon>Alphaproteobacteria</taxon>
        <taxon>Hyphomicrobiales</taxon>
        <taxon>Ancalomicrobiaceae</taxon>
        <taxon>Siculibacillus</taxon>
    </lineage>
</organism>
<comment type="caution">
    <text evidence="1">The sequence shown here is derived from an EMBL/GenBank/DDBJ whole genome shotgun (WGS) entry which is preliminary data.</text>
</comment>